<reference evidence="2" key="1">
    <citation type="submission" date="2023-03" db="EMBL/GenBank/DDBJ databases">
        <title>Massive genome expansion in bonnet fungi (Mycena s.s.) driven by repeated elements and novel gene families across ecological guilds.</title>
        <authorList>
            <consortium name="Lawrence Berkeley National Laboratory"/>
            <person name="Harder C.B."/>
            <person name="Miyauchi S."/>
            <person name="Viragh M."/>
            <person name="Kuo A."/>
            <person name="Thoen E."/>
            <person name="Andreopoulos B."/>
            <person name="Lu D."/>
            <person name="Skrede I."/>
            <person name="Drula E."/>
            <person name="Henrissat B."/>
            <person name="Morin E."/>
            <person name="Kohler A."/>
            <person name="Barry K."/>
            <person name="LaButti K."/>
            <person name="Morin E."/>
            <person name="Salamov A."/>
            <person name="Lipzen A."/>
            <person name="Mereny Z."/>
            <person name="Hegedus B."/>
            <person name="Baldrian P."/>
            <person name="Stursova M."/>
            <person name="Weitz H."/>
            <person name="Taylor A."/>
            <person name="Grigoriev I.V."/>
            <person name="Nagy L.G."/>
            <person name="Martin F."/>
            <person name="Kauserud H."/>
        </authorList>
    </citation>
    <scope>NUCLEOTIDE SEQUENCE</scope>
    <source>
        <strain evidence="2">CBHHK173m</strain>
    </source>
</reference>
<sequence length="160" mass="16738">MATVKVFPPRAEWGPPPLYETVLPQLQEIPSGNLLYLSTYSLVVEAEKAAVIRYCEAQLRRSGIQPAATFSPPAKEVASAKGNADIYALGKMYLELLVPAAYLLLAIAPLVNGLVAAAAPLLGPVAEPTPPVSPSAPFQALPPSVLVGCDVMYGLSGVVL</sequence>
<proteinExistence type="predicted"/>
<comment type="caution">
    <text evidence="2">The sequence shown here is derived from an EMBL/GenBank/DDBJ whole genome shotgun (WGS) entry which is preliminary data.</text>
</comment>
<keyword evidence="1" id="KW-1133">Transmembrane helix</keyword>
<keyword evidence="3" id="KW-1185">Reference proteome</keyword>
<evidence type="ECO:0000313" key="2">
    <source>
        <dbReference type="EMBL" id="KAJ7080006.1"/>
    </source>
</evidence>
<protein>
    <submittedName>
        <fullName evidence="2">Uncharacterized protein</fullName>
    </submittedName>
</protein>
<organism evidence="2 3">
    <name type="scientific">Mycena belliarum</name>
    <dbReference type="NCBI Taxonomy" id="1033014"/>
    <lineage>
        <taxon>Eukaryota</taxon>
        <taxon>Fungi</taxon>
        <taxon>Dikarya</taxon>
        <taxon>Basidiomycota</taxon>
        <taxon>Agaricomycotina</taxon>
        <taxon>Agaricomycetes</taxon>
        <taxon>Agaricomycetidae</taxon>
        <taxon>Agaricales</taxon>
        <taxon>Marasmiineae</taxon>
        <taxon>Mycenaceae</taxon>
        <taxon>Mycena</taxon>
    </lineage>
</organism>
<gene>
    <name evidence="2" type="ORF">B0H15DRAFT_1025338</name>
</gene>
<evidence type="ECO:0000313" key="3">
    <source>
        <dbReference type="Proteomes" id="UP001222325"/>
    </source>
</evidence>
<dbReference type="Proteomes" id="UP001222325">
    <property type="component" value="Unassembled WGS sequence"/>
</dbReference>
<accession>A0AAD6TVU4</accession>
<name>A0AAD6TVU4_9AGAR</name>
<keyword evidence="1" id="KW-0812">Transmembrane</keyword>
<dbReference type="AlphaFoldDB" id="A0AAD6TVU4"/>
<evidence type="ECO:0000256" key="1">
    <source>
        <dbReference type="SAM" id="Phobius"/>
    </source>
</evidence>
<dbReference type="EMBL" id="JARJCN010000057">
    <property type="protein sequence ID" value="KAJ7080006.1"/>
    <property type="molecule type" value="Genomic_DNA"/>
</dbReference>
<keyword evidence="1" id="KW-0472">Membrane</keyword>
<feature type="transmembrane region" description="Helical" evidence="1">
    <location>
        <begin position="101"/>
        <end position="122"/>
    </location>
</feature>